<dbReference type="Proteomes" id="UP001139971">
    <property type="component" value="Unassembled WGS sequence"/>
</dbReference>
<proteinExistence type="inferred from homology"/>
<dbReference type="PANTHER" id="PTHR38099">
    <property type="entry name" value="LARGE RIBOSOMAL RNA SUBUNIT ACCUMULATION PROTEIN YCED"/>
    <property type="match status" value="1"/>
</dbReference>
<name>A0A9X4BIJ5_9GAMM</name>
<dbReference type="RefSeq" id="WP_263544354.1">
    <property type="nucleotide sequence ID" value="NZ_JAOVZO020000020.1"/>
</dbReference>
<evidence type="ECO:0000313" key="8">
    <source>
        <dbReference type="Proteomes" id="UP001139971"/>
    </source>
</evidence>
<dbReference type="GO" id="GO:0042254">
    <property type="term" value="P:ribosome biogenesis"/>
    <property type="evidence" value="ECO:0007669"/>
    <property type="project" value="UniProtKB-KW"/>
</dbReference>
<dbReference type="Pfam" id="PF02620">
    <property type="entry name" value="YceD"/>
    <property type="match status" value="1"/>
</dbReference>
<comment type="function">
    <text evidence="1">Plays a role in synthesis, processing and/or stability of 23S rRNA.</text>
</comment>
<sequence>MQAIPDTVDAWRMVTARRTFQGSLPVAGLSRLVEALADPTGTVDYDVEFGRDELGVAFFAIRARTELRLTCQRSLEPFALPVAIDTRLGLIVREEEEAGLPPGYEPLLLESAEFNPADVIEDELLLALPLIAVKPGLEESEASWSTGPDEAPEPERGNPFAVLDRLKKSG</sequence>
<evidence type="ECO:0000313" key="7">
    <source>
        <dbReference type="EMBL" id="MDC8015345.1"/>
    </source>
</evidence>
<evidence type="ECO:0000256" key="1">
    <source>
        <dbReference type="ARBA" id="ARBA00002868"/>
    </source>
</evidence>
<dbReference type="InterPro" id="IPR003772">
    <property type="entry name" value="YceD"/>
</dbReference>
<dbReference type="GO" id="GO:0005829">
    <property type="term" value="C:cytosol"/>
    <property type="evidence" value="ECO:0007669"/>
    <property type="project" value="TreeGrafter"/>
</dbReference>
<organism evidence="7 8">
    <name type="scientific">Tahibacter soli</name>
    <dbReference type="NCBI Taxonomy" id="2983605"/>
    <lineage>
        <taxon>Bacteria</taxon>
        <taxon>Pseudomonadati</taxon>
        <taxon>Pseudomonadota</taxon>
        <taxon>Gammaproteobacteria</taxon>
        <taxon>Lysobacterales</taxon>
        <taxon>Rhodanobacteraceae</taxon>
        <taxon>Tahibacter</taxon>
    </lineage>
</organism>
<comment type="similarity">
    <text evidence="2">Belongs to the DUF177 domain family.</text>
</comment>
<keyword evidence="4" id="KW-0690">Ribosome biogenesis</keyword>
<evidence type="ECO:0000256" key="3">
    <source>
        <dbReference type="ARBA" id="ARBA00015716"/>
    </source>
</evidence>
<protein>
    <recommendedName>
        <fullName evidence="3">Large ribosomal RNA subunit accumulation protein YceD</fullName>
    </recommendedName>
    <alternativeName>
        <fullName evidence="5">23S rRNA accumulation protein YceD</fullName>
    </alternativeName>
</protein>
<reference evidence="7" key="1">
    <citation type="submission" date="2023-02" db="EMBL/GenBank/DDBJ databases">
        <title>Tahibacter soli sp. nov. isolated from soil.</title>
        <authorList>
            <person name="Baek J.H."/>
            <person name="Lee J.K."/>
            <person name="Choi D.G."/>
            <person name="Jeon C.O."/>
        </authorList>
    </citation>
    <scope>NUCLEOTIDE SEQUENCE</scope>
    <source>
        <strain evidence="7">BL</strain>
    </source>
</reference>
<evidence type="ECO:0000256" key="4">
    <source>
        <dbReference type="ARBA" id="ARBA00022517"/>
    </source>
</evidence>
<feature type="region of interest" description="Disordered" evidence="6">
    <location>
        <begin position="138"/>
        <end position="170"/>
    </location>
</feature>
<keyword evidence="8" id="KW-1185">Reference proteome</keyword>
<evidence type="ECO:0000256" key="2">
    <source>
        <dbReference type="ARBA" id="ARBA00010740"/>
    </source>
</evidence>
<dbReference type="EMBL" id="JAOVZO020000020">
    <property type="protein sequence ID" value="MDC8015345.1"/>
    <property type="molecule type" value="Genomic_DNA"/>
</dbReference>
<evidence type="ECO:0000256" key="5">
    <source>
        <dbReference type="ARBA" id="ARBA00031841"/>
    </source>
</evidence>
<comment type="caution">
    <text evidence="7">The sequence shown here is derived from an EMBL/GenBank/DDBJ whole genome shotgun (WGS) entry which is preliminary data.</text>
</comment>
<gene>
    <name evidence="7" type="ORF">OD750_022640</name>
</gene>
<dbReference type="PANTHER" id="PTHR38099:SF1">
    <property type="entry name" value="LARGE RIBOSOMAL RNA SUBUNIT ACCUMULATION PROTEIN YCED"/>
    <property type="match status" value="1"/>
</dbReference>
<evidence type="ECO:0000256" key="6">
    <source>
        <dbReference type="SAM" id="MobiDB-lite"/>
    </source>
</evidence>
<dbReference type="AlphaFoldDB" id="A0A9X4BIJ5"/>
<dbReference type="InterPro" id="IPR039255">
    <property type="entry name" value="YceD_bac"/>
</dbReference>
<accession>A0A9X4BIJ5</accession>